<dbReference type="CDD" id="cd07389">
    <property type="entry name" value="MPP_PhoD"/>
    <property type="match status" value="1"/>
</dbReference>
<dbReference type="InterPro" id="IPR018946">
    <property type="entry name" value="PhoD-like_MPP"/>
</dbReference>
<evidence type="ECO:0000256" key="1">
    <source>
        <dbReference type="SAM" id="SignalP"/>
    </source>
</evidence>
<proteinExistence type="predicted"/>
<dbReference type="PANTHER" id="PTHR33987">
    <property type="entry name" value="CALCINEURIN-LIKE METALLO-PHOSPHOESTERASE SUPERFAMILY PROTEIN"/>
    <property type="match status" value="1"/>
</dbReference>
<gene>
    <name evidence="3" type="ORF">PQO03_16190</name>
</gene>
<feature type="domain" description="PhoD-like phosphatase metallophosphatase" evidence="2">
    <location>
        <begin position="60"/>
        <end position="286"/>
    </location>
</feature>
<feature type="chain" id="PRO_5046998533" evidence="1">
    <location>
        <begin position="25"/>
        <end position="363"/>
    </location>
</feature>
<dbReference type="RefSeq" id="WP_274154235.1">
    <property type="nucleotide sequence ID" value="NZ_CP117812.1"/>
</dbReference>
<name>A0ABY7VZ33_9BACT</name>
<keyword evidence="4" id="KW-1185">Reference proteome</keyword>
<evidence type="ECO:0000313" key="4">
    <source>
        <dbReference type="Proteomes" id="UP001214250"/>
    </source>
</evidence>
<dbReference type="InterPro" id="IPR029052">
    <property type="entry name" value="Metallo-depent_PP-like"/>
</dbReference>
<keyword evidence="1" id="KW-0732">Signal</keyword>
<dbReference type="InterPro" id="IPR038607">
    <property type="entry name" value="PhoD-like_sf"/>
</dbReference>
<sequence length="363" mass="41409">MRLQKQLIKLIPCLLLLGCSSADAQFNSDVHYEKSVTKIAFGSCHRPARKVSSKTASPAIFDAIIKKQPDVFIFLGDNIYGDTEDMALLKKKWGQLEAIKGFRTLRDNTTMLATWDDHDFGVNDGGNTYPKRKESEEIFLDFFKDPADSPRRQRPGIYGSYTFGALGQRCQVLMLDTRYFRDPLPRAKKKKASKDYVGWYTPTKDTSKTLLGDAQWKWLEEQLQVPADVRIIASSIQTLSFEKGMENWGNVPHEQQRLFDLLKKHNTQHTFAISGDVHFSELSKSDIGGYPFYDLTSSGMTHASEKWSKAKNSFRVGKASFEKNAGMIEIDWTKKSIKLEAFNEKGQPLIQHLIPFKELTFKK</sequence>
<dbReference type="Proteomes" id="UP001214250">
    <property type="component" value="Chromosome 2"/>
</dbReference>
<protein>
    <submittedName>
        <fullName evidence="3">Alkaline phosphatase D family protein</fullName>
    </submittedName>
</protein>
<accession>A0ABY7VZ33</accession>
<evidence type="ECO:0000313" key="3">
    <source>
        <dbReference type="EMBL" id="WDE99377.1"/>
    </source>
</evidence>
<organism evidence="3 4">
    <name type="scientific">Lentisphaera profundi</name>
    <dbReference type="NCBI Taxonomy" id="1658616"/>
    <lineage>
        <taxon>Bacteria</taxon>
        <taxon>Pseudomonadati</taxon>
        <taxon>Lentisphaerota</taxon>
        <taxon>Lentisphaeria</taxon>
        <taxon>Lentisphaerales</taxon>
        <taxon>Lentisphaeraceae</taxon>
        <taxon>Lentisphaera</taxon>
    </lineage>
</organism>
<dbReference type="EMBL" id="CP117812">
    <property type="protein sequence ID" value="WDE99377.1"/>
    <property type="molecule type" value="Genomic_DNA"/>
</dbReference>
<feature type="signal peptide" evidence="1">
    <location>
        <begin position="1"/>
        <end position="24"/>
    </location>
</feature>
<dbReference type="PANTHER" id="PTHR33987:SF1">
    <property type="entry name" value="CALCINEURIN-LIKE METALLO-PHOSPHOESTERASE SUPERFAMILY PROTEIN"/>
    <property type="match status" value="1"/>
</dbReference>
<dbReference type="SUPFAM" id="SSF56300">
    <property type="entry name" value="Metallo-dependent phosphatases"/>
    <property type="match status" value="1"/>
</dbReference>
<reference evidence="3 4" key="1">
    <citation type="submission" date="2023-02" db="EMBL/GenBank/DDBJ databases">
        <title>Genome sequence of Lentisphaera profundi SAORIC-696.</title>
        <authorList>
            <person name="Kim e."/>
            <person name="Cho J.-C."/>
            <person name="Choi A."/>
            <person name="Kang I."/>
        </authorList>
    </citation>
    <scope>NUCLEOTIDE SEQUENCE [LARGE SCALE GENOMIC DNA]</scope>
    <source>
        <strain evidence="3 4">SAORIC-696</strain>
    </source>
</reference>
<dbReference type="Gene3D" id="3.60.21.70">
    <property type="entry name" value="PhoD-like phosphatase"/>
    <property type="match status" value="1"/>
</dbReference>
<evidence type="ECO:0000259" key="2">
    <source>
        <dbReference type="Pfam" id="PF09423"/>
    </source>
</evidence>
<dbReference type="Pfam" id="PF09423">
    <property type="entry name" value="PhoD"/>
    <property type="match status" value="1"/>
</dbReference>